<evidence type="ECO:0000313" key="2">
    <source>
        <dbReference type="EMBL" id="KAF6024255.1"/>
    </source>
</evidence>
<feature type="region of interest" description="Disordered" evidence="1">
    <location>
        <begin position="234"/>
        <end position="256"/>
    </location>
</feature>
<proteinExistence type="predicted"/>
<dbReference type="GO" id="GO:0000977">
    <property type="term" value="F:RNA polymerase II transcription regulatory region sequence-specific DNA binding"/>
    <property type="evidence" value="ECO:0007669"/>
    <property type="project" value="TreeGrafter"/>
</dbReference>
<protein>
    <submittedName>
        <fullName evidence="2">Uncharacterized protein</fullName>
    </submittedName>
</protein>
<comment type="caution">
    <text evidence="2">The sequence shown here is derived from an EMBL/GenBank/DDBJ whole genome shotgun (WGS) entry which is preliminary data.</text>
</comment>
<sequence length="489" mass="54103">MFEMSTSALVLNNQSSINTCVKRGGGKARRQQATPSKDISRSTPTFSQHVSTAFSKVYRDKDDTKVYLFKELPTHFSSDLDTLSQPPYKICRLGAGEYSTQSLMSPNNLTPNITDKTTAMKAAKQSSLSNTKQTAPFVEETQEDTESLSVIFSIINNDLSDSNSTKTFTIKNESEFLSASSIDKEEAIYNQKTVSGGSELTHDTLLTEVQNNRSPPSSNGLEDGERTQLISSSAAIDCESLSDSTESDTEKSPTKYWSFPVTELNIEDDEIFTVRSSDEEAEPQIPTTVESSENDLVDSSGASDINSWWLYKKFQKGPKGTHFNIVLSPSDPHKPIEFSDPAVVSPGQEFTPPLPSSRKPRLGNGNDVTPDSNLLKRLQCKITSITEKINSLTDASQKKEKMKLLSRVRRRANHEANKIIFAGIEQERDALSKVVKRVRTMMVSSQNSGNLLEKYKNIVKDLPEKVAGRKAHYVNSVLEPTEVGLESSD</sequence>
<dbReference type="AlphaFoldDB" id="A0A7J7JDT0"/>
<dbReference type="GO" id="GO:0006986">
    <property type="term" value="P:response to unfolded protein"/>
    <property type="evidence" value="ECO:0007669"/>
    <property type="project" value="InterPro"/>
</dbReference>
<keyword evidence="3" id="KW-1185">Reference proteome</keyword>
<feature type="region of interest" description="Disordered" evidence="1">
    <location>
        <begin position="275"/>
        <end position="298"/>
    </location>
</feature>
<dbReference type="InterPro" id="IPR039165">
    <property type="entry name" value="CREBRF"/>
</dbReference>
<reference evidence="2" key="1">
    <citation type="submission" date="2020-06" db="EMBL/GenBank/DDBJ databases">
        <title>Draft genome of Bugula neritina, a colonial animal packing powerful symbionts and potential medicines.</title>
        <authorList>
            <person name="Rayko M."/>
        </authorList>
    </citation>
    <scope>NUCLEOTIDE SEQUENCE [LARGE SCALE GENOMIC DNA]</scope>
    <source>
        <strain evidence="2">Kwan_BN1</strain>
    </source>
</reference>
<feature type="region of interest" description="Disordered" evidence="1">
    <location>
        <begin position="346"/>
        <end position="370"/>
    </location>
</feature>
<gene>
    <name evidence="2" type="ORF">EB796_017442</name>
</gene>
<dbReference type="EMBL" id="VXIV02002599">
    <property type="protein sequence ID" value="KAF6024255.1"/>
    <property type="molecule type" value="Genomic_DNA"/>
</dbReference>
<name>A0A7J7JDT0_BUGNE</name>
<dbReference type="GO" id="GO:0005634">
    <property type="term" value="C:nucleus"/>
    <property type="evidence" value="ECO:0007669"/>
    <property type="project" value="TreeGrafter"/>
</dbReference>
<accession>A0A7J7JDT0</accession>
<dbReference type="Proteomes" id="UP000593567">
    <property type="component" value="Unassembled WGS sequence"/>
</dbReference>
<evidence type="ECO:0000313" key="3">
    <source>
        <dbReference type="Proteomes" id="UP000593567"/>
    </source>
</evidence>
<dbReference type="GO" id="GO:0000981">
    <property type="term" value="F:DNA-binding transcription factor activity, RNA polymerase II-specific"/>
    <property type="evidence" value="ECO:0007669"/>
    <property type="project" value="TreeGrafter"/>
</dbReference>
<dbReference type="PANTHER" id="PTHR21552:SF2">
    <property type="entry name" value="CREB3 REGULATORY FACTOR"/>
    <property type="match status" value="1"/>
</dbReference>
<dbReference type="OrthoDB" id="8931646at2759"/>
<dbReference type="PANTHER" id="PTHR21552">
    <property type="entry name" value="ADULT RETINA PROTEIN"/>
    <property type="match status" value="1"/>
</dbReference>
<evidence type="ECO:0000256" key="1">
    <source>
        <dbReference type="SAM" id="MobiDB-lite"/>
    </source>
</evidence>
<feature type="compositionally biased region" description="Polar residues" evidence="1">
    <location>
        <begin position="31"/>
        <end position="45"/>
    </location>
</feature>
<organism evidence="2 3">
    <name type="scientific">Bugula neritina</name>
    <name type="common">Brown bryozoan</name>
    <name type="synonym">Sertularia neritina</name>
    <dbReference type="NCBI Taxonomy" id="10212"/>
    <lineage>
        <taxon>Eukaryota</taxon>
        <taxon>Metazoa</taxon>
        <taxon>Spiralia</taxon>
        <taxon>Lophotrochozoa</taxon>
        <taxon>Bryozoa</taxon>
        <taxon>Gymnolaemata</taxon>
        <taxon>Cheilostomatida</taxon>
        <taxon>Flustrina</taxon>
        <taxon>Buguloidea</taxon>
        <taxon>Bugulidae</taxon>
        <taxon>Bugula</taxon>
    </lineage>
</organism>
<feature type="region of interest" description="Disordered" evidence="1">
    <location>
        <begin position="21"/>
        <end position="45"/>
    </location>
</feature>